<accession>A0A0T5PFA5</accession>
<evidence type="ECO:0000313" key="8">
    <source>
        <dbReference type="EMBL" id="QEW29051.1"/>
    </source>
</evidence>
<dbReference type="PATRIC" id="fig|540747.5.peg.379"/>
<feature type="domain" description="Sodium/calcium exchanger membrane region" evidence="6">
    <location>
        <begin position="3"/>
        <end position="141"/>
    </location>
</feature>
<dbReference type="RefSeq" id="WP_057812697.1">
    <property type="nucleotide sequence ID" value="NZ_CP031598.1"/>
</dbReference>
<keyword evidence="4 5" id="KW-0472">Membrane</keyword>
<keyword evidence="3 5" id="KW-1133">Transmembrane helix</keyword>
<dbReference type="Gene3D" id="6.10.280.80">
    <property type="entry name" value="NCX, peripheral helical region"/>
    <property type="match status" value="1"/>
</dbReference>
<dbReference type="EMBL" id="CP031598">
    <property type="protein sequence ID" value="QEW29051.1"/>
    <property type="molecule type" value="Genomic_DNA"/>
</dbReference>
<dbReference type="AlphaFoldDB" id="A0A0T5PFA5"/>
<keyword evidence="2 5" id="KW-0812">Transmembrane</keyword>
<evidence type="ECO:0000256" key="1">
    <source>
        <dbReference type="ARBA" id="ARBA00004141"/>
    </source>
</evidence>
<dbReference type="GO" id="GO:0008273">
    <property type="term" value="F:calcium, potassium:sodium antiporter activity"/>
    <property type="evidence" value="ECO:0007669"/>
    <property type="project" value="TreeGrafter"/>
</dbReference>
<dbReference type="EMBL" id="LAXI01000001">
    <property type="protein sequence ID" value="KRS19614.1"/>
    <property type="molecule type" value="Genomic_DNA"/>
</dbReference>
<dbReference type="GO" id="GO:0005886">
    <property type="term" value="C:plasma membrane"/>
    <property type="evidence" value="ECO:0007669"/>
    <property type="project" value="TreeGrafter"/>
</dbReference>
<feature type="transmembrane region" description="Helical" evidence="5">
    <location>
        <begin position="299"/>
        <end position="315"/>
    </location>
</feature>
<reference evidence="7 9" key="1">
    <citation type="submission" date="2015-04" db="EMBL/GenBank/DDBJ databases">
        <title>The draft genome sequence of Roseovarius indicus B108T.</title>
        <authorList>
            <person name="Li G."/>
            <person name="Lai Q."/>
            <person name="Shao Z."/>
            <person name="Yan P."/>
        </authorList>
    </citation>
    <scope>NUCLEOTIDE SEQUENCE [LARGE SCALE GENOMIC DNA]</scope>
    <source>
        <strain evidence="7 9">B108</strain>
    </source>
</reference>
<feature type="transmembrane region" description="Helical" evidence="5">
    <location>
        <begin position="173"/>
        <end position="192"/>
    </location>
</feature>
<dbReference type="InterPro" id="IPR004837">
    <property type="entry name" value="NaCa_Exmemb"/>
</dbReference>
<evidence type="ECO:0000259" key="6">
    <source>
        <dbReference type="Pfam" id="PF01699"/>
    </source>
</evidence>
<sequence length="317" mass="32072">MDIVLVLAGLAGLLVGGDMLVRGAVALARAFGVSPLLIGLTIVGFGTSAPELVTSLQAAFAGSPGIAIGNIVGSNSGNILLILGIGALIAPISVAPEVLRRDGTVLALATLACAGAILAGGVGRMVGGAFVVALAGYLLATVFIERRRHTAAAEMYEHEAEVLPLPRGATWRAALILLGGLAATLLGARFLVDGAISLAGRFGMPEEVIGLTIVAIGTSMPELVTSVIAARKGQGDVAFGNVVGSNIFNILGILGITAVVSQLAVPASIAGFDIWVMLAATVVFLIFARTGWRVGRREGAALVTAYVAYIGWLIATV</sequence>
<feature type="transmembrane region" description="Helical" evidence="5">
    <location>
        <begin position="79"/>
        <end position="96"/>
    </location>
</feature>
<comment type="subcellular location">
    <subcellularLocation>
        <location evidence="1">Membrane</location>
        <topology evidence="1">Multi-pass membrane protein</topology>
    </subcellularLocation>
</comment>
<evidence type="ECO:0000256" key="5">
    <source>
        <dbReference type="SAM" id="Phobius"/>
    </source>
</evidence>
<name>A0A0T5PFA5_9RHOB</name>
<evidence type="ECO:0000313" key="7">
    <source>
        <dbReference type="EMBL" id="KRS19614.1"/>
    </source>
</evidence>
<dbReference type="Proteomes" id="UP000051401">
    <property type="component" value="Unassembled WGS sequence"/>
</dbReference>
<dbReference type="KEGG" id="rid:RIdsm_04893"/>
<dbReference type="Pfam" id="PF01699">
    <property type="entry name" value="Na_Ca_ex"/>
    <property type="match status" value="2"/>
</dbReference>
<protein>
    <submittedName>
        <fullName evidence="8">Inner membrane protein YrbG</fullName>
    </submittedName>
    <submittedName>
        <fullName evidence="7">Sodium:calcium antiporter</fullName>
    </submittedName>
</protein>
<gene>
    <name evidence="8" type="primary">yrbG_2</name>
    <name evidence="8" type="ORF">RIdsm_04893</name>
    <name evidence="7" type="ORF">XM52_01880</name>
</gene>
<reference evidence="8 10" key="2">
    <citation type="submission" date="2018-08" db="EMBL/GenBank/DDBJ databases">
        <title>Genetic Globetrotter - A new plasmid hitch-hiking vast phylogenetic and geographic distances.</title>
        <authorList>
            <person name="Vollmers J."/>
            <person name="Petersen J."/>
        </authorList>
    </citation>
    <scope>NUCLEOTIDE SEQUENCE [LARGE SCALE GENOMIC DNA]</scope>
    <source>
        <strain evidence="8 10">DSM 26383</strain>
    </source>
</reference>
<evidence type="ECO:0000256" key="2">
    <source>
        <dbReference type="ARBA" id="ARBA00022692"/>
    </source>
</evidence>
<evidence type="ECO:0000256" key="3">
    <source>
        <dbReference type="ARBA" id="ARBA00022989"/>
    </source>
</evidence>
<feature type="transmembrane region" description="Helical" evidence="5">
    <location>
        <begin position="103"/>
        <end position="120"/>
    </location>
</feature>
<dbReference type="GO" id="GO:0005262">
    <property type="term" value="F:calcium channel activity"/>
    <property type="evidence" value="ECO:0007669"/>
    <property type="project" value="TreeGrafter"/>
</dbReference>
<evidence type="ECO:0000313" key="9">
    <source>
        <dbReference type="Proteomes" id="UP000051401"/>
    </source>
</evidence>
<keyword evidence="9" id="KW-1185">Reference proteome</keyword>
<dbReference type="PANTHER" id="PTHR10846">
    <property type="entry name" value="SODIUM/POTASSIUM/CALCIUM EXCHANGER"/>
    <property type="match status" value="1"/>
</dbReference>
<feature type="transmembrane region" description="Helical" evidence="5">
    <location>
        <begin position="126"/>
        <end position="144"/>
    </location>
</feature>
<proteinExistence type="predicted"/>
<dbReference type="STRING" id="540747.SAMN04488031_102609"/>
<dbReference type="Gene3D" id="1.20.1420.30">
    <property type="entry name" value="NCX, central ion-binding region"/>
    <property type="match status" value="2"/>
</dbReference>
<organism evidence="7 9">
    <name type="scientific">Roseovarius indicus</name>
    <dbReference type="NCBI Taxonomy" id="540747"/>
    <lineage>
        <taxon>Bacteria</taxon>
        <taxon>Pseudomonadati</taxon>
        <taxon>Pseudomonadota</taxon>
        <taxon>Alphaproteobacteria</taxon>
        <taxon>Rhodobacterales</taxon>
        <taxon>Roseobacteraceae</taxon>
        <taxon>Roseovarius</taxon>
    </lineage>
</organism>
<dbReference type="InterPro" id="IPR044880">
    <property type="entry name" value="NCX_ion-bd_dom_sf"/>
</dbReference>
<dbReference type="OrthoDB" id="9794225at2"/>
<feature type="transmembrane region" description="Helical" evidence="5">
    <location>
        <begin position="208"/>
        <end position="230"/>
    </location>
</feature>
<feature type="domain" description="Sodium/calcium exchanger membrane region" evidence="6">
    <location>
        <begin position="174"/>
        <end position="314"/>
    </location>
</feature>
<dbReference type="GO" id="GO:0006874">
    <property type="term" value="P:intracellular calcium ion homeostasis"/>
    <property type="evidence" value="ECO:0007669"/>
    <property type="project" value="TreeGrafter"/>
</dbReference>
<feature type="transmembrane region" description="Helical" evidence="5">
    <location>
        <begin position="242"/>
        <end position="263"/>
    </location>
</feature>
<evidence type="ECO:0000313" key="10">
    <source>
        <dbReference type="Proteomes" id="UP000325785"/>
    </source>
</evidence>
<dbReference type="Proteomes" id="UP000325785">
    <property type="component" value="Chromosome"/>
</dbReference>
<dbReference type="NCBIfam" id="TIGR00367">
    <property type="entry name" value="calcium/sodium antiporter"/>
    <property type="match status" value="1"/>
</dbReference>
<dbReference type="InterPro" id="IPR004481">
    <property type="entry name" value="K/Na/Ca-exchanger"/>
</dbReference>
<evidence type="ECO:0000256" key="4">
    <source>
        <dbReference type="ARBA" id="ARBA00023136"/>
    </source>
</evidence>
<feature type="transmembrane region" description="Helical" evidence="5">
    <location>
        <begin position="269"/>
        <end position="287"/>
    </location>
</feature>
<dbReference type="PANTHER" id="PTHR10846:SF8">
    <property type="entry name" value="INNER MEMBRANE PROTEIN YRBG"/>
    <property type="match status" value="1"/>
</dbReference>